<protein>
    <submittedName>
        <fullName evidence="2">Uncharacterized protein</fullName>
    </submittedName>
</protein>
<name>A0A485MBX4_LYNPA</name>
<sequence length="50" mass="5513">ASAKQRGRYQLTFGEPVTEQSRAASPTPTERRISEESRALAHVAQSCCLH</sequence>
<feature type="compositionally biased region" description="Polar residues" evidence="1">
    <location>
        <begin position="18"/>
        <end position="28"/>
    </location>
</feature>
<organism evidence="2 3">
    <name type="scientific">Lynx pardinus</name>
    <name type="common">Iberian lynx</name>
    <name type="synonym">Felis pardina</name>
    <dbReference type="NCBI Taxonomy" id="191816"/>
    <lineage>
        <taxon>Eukaryota</taxon>
        <taxon>Metazoa</taxon>
        <taxon>Chordata</taxon>
        <taxon>Craniata</taxon>
        <taxon>Vertebrata</taxon>
        <taxon>Euteleostomi</taxon>
        <taxon>Mammalia</taxon>
        <taxon>Eutheria</taxon>
        <taxon>Laurasiatheria</taxon>
        <taxon>Carnivora</taxon>
        <taxon>Feliformia</taxon>
        <taxon>Felidae</taxon>
        <taxon>Felinae</taxon>
        <taxon>Lynx</taxon>
    </lineage>
</organism>
<accession>A0A485MBX4</accession>
<feature type="region of interest" description="Disordered" evidence="1">
    <location>
        <begin position="1"/>
        <end position="37"/>
    </location>
</feature>
<dbReference type="EMBL" id="CAAGRJ010000734">
    <property type="protein sequence ID" value="VFV18260.1"/>
    <property type="molecule type" value="Genomic_DNA"/>
</dbReference>
<evidence type="ECO:0000313" key="3">
    <source>
        <dbReference type="Proteomes" id="UP000386466"/>
    </source>
</evidence>
<dbReference type="AlphaFoldDB" id="A0A485MBX4"/>
<proteinExistence type="predicted"/>
<dbReference type="Proteomes" id="UP000386466">
    <property type="component" value="Unassembled WGS sequence"/>
</dbReference>
<gene>
    <name evidence="2" type="ORF">LYPA_23C010081</name>
</gene>
<keyword evidence="3" id="KW-1185">Reference proteome</keyword>
<evidence type="ECO:0000256" key="1">
    <source>
        <dbReference type="SAM" id="MobiDB-lite"/>
    </source>
</evidence>
<feature type="non-terminal residue" evidence="2">
    <location>
        <position position="1"/>
    </location>
</feature>
<reference evidence="2 3" key="1">
    <citation type="submission" date="2019-01" db="EMBL/GenBank/DDBJ databases">
        <authorList>
            <person name="Alioto T."/>
            <person name="Alioto T."/>
        </authorList>
    </citation>
    <scope>NUCLEOTIDE SEQUENCE [LARGE SCALE GENOMIC DNA]</scope>
</reference>
<feature type="non-terminal residue" evidence="2">
    <location>
        <position position="50"/>
    </location>
</feature>
<evidence type="ECO:0000313" key="2">
    <source>
        <dbReference type="EMBL" id="VFV18260.1"/>
    </source>
</evidence>